<dbReference type="EMBL" id="SWLB01000204">
    <property type="protein sequence ID" value="KAF3319801.1"/>
    <property type="molecule type" value="Genomic_DNA"/>
</dbReference>
<accession>A0A833QBW3</accession>
<reference evidence="2" key="1">
    <citation type="submission" date="2020-01" db="EMBL/GenBank/DDBJ databases">
        <title>Genome sequence of Kobresia littledalei, the first chromosome-level genome in the family Cyperaceae.</title>
        <authorList>
            <person name="Qu G."/>
        </authorList>
    </citation>
    <scope>NUCLEOTIDE SEQUENCE</scope>
    <source>
        <strain evidence="2">C.B.Clarke</strain>
        <tissue evidence="2">Leaf</tissue>
    </source>
</reference>
<dbReference type="GO" id="GO:0005758">
    <property type="term" value="C:mitochondrial intermembrane space"/>
    <property type="evidence" value="ECO:0007669"/>
    <property type="project" value="InterPro"/>
</dbReference>
<gene>
    <name evidence="2" type="ORF">FCM35_KLT21933</name>
</gene>
<comment type="caution">
    <text evidence="2">The sequence shown here is derived from an EMBL/GenBank/DDBJ whole genome shotgun (WGS) entry which is preliminary data.</text>
</comment>
<dbReference type="Pfam" id="PF04707">
    <property type="entry name" value="PRELI"/>
    <property type="match status" value="1"/>
</dbReference>
<protein>
    <submittedName>
        <fullName evidence="2">Protein slowmo 1</fullName>
    </submittedName>
</protein>
<dbReference type="PROSITE" id="PS50904">
    <property type="entry name" value="PRELI_MSF1"/>
    <property type="match status" value="1"/>
</dbReference>
<keyword evidence="3" id="KW-1185">Reference proteome</keyword>
<evidence type="ECO:0000313" key="2">
    <source>
        <dbReference type="EMBL" id="KAF3319801.1"/>
    </source>
</evidence>
<evidence type="ECO:0000259" key="1">
    <source>
        <dbReference type="PROSITE" id="PS50904"/>
    </source>
</evidence>
<sequence length="188" mass="21571">MVLTYTQEHVYEHPWDRVTSAAWRKFTDPDTPTVLSHILDVHTLSRRLDPVHGVFSSTRSITVRSPSLPFPLCRLSPSPTILCLETSFVDAPCRSMEIVSKNASLKGLIEVEEKSSYRPHHQRPEQWTTFRQETSIRCKPLVSVASALAEHVEHMCAERFRQNSVKGREIIERICKYLESEAANNKLE</sequence>
<dbReference type="Proteomes" id="UP000623129">
    <property type="component" value="Unassembled WGS sequence"/>
</dbReference>
<proteinExistence type="predicted"/>
<dbReference type="InterPro" id="IPR006797">
    <property type="entry name" value="PRELI/MSF1_dom"/>
</dbReference>
<organism evidence="2 3">
    <name type="scientific">Carex littledalei</name>
    <dbReference type="NCBI Taxonomy" id="544730"/>
    <lineage>
        <taxon>Eukaryota</taxon>
        <taxon>Viridiplantae</taxon>
        <taxon>Streptophyta</taxon>
        <taxon>Embryophyta</taxon>
        <taxon>Tracheophyta</taxon>
        <taxon>Spermatophyta</taxon>
        <taxon>Magnoliopsida</taxon>
        <taxon>Liliopsida</taxon>
        <taxon>Poales</taxon>
        <taxon>Cyperaceae</taxon>
        <taxon>Cyperoideae</taxon>
        <taxon>Cariceae</taxon>
        <taxon>Carex</taxon>
        <taxon>Carex subgen. Euthyceras</taxon>
    </lineage>
</organism>
<feature type="domain" description="PRELI/MSF1" evidence="1">
    <location>
        <begin position="2"/>
        <end position="183"/>
    </location>
</feature>
<dbReference type="AlphaFoldDB" id="A0A833QBW3"/>
<dbReference type="InterPro" id="IPR037365">
    <property type="entry name" value="Slowmo/Ups"/>
</dbReference>
<dbReference type="OrthoDB" id="407630at2759"/>
<evidence type="ECO:0000313" key="3">
    <source>
        <dbReference type="Proteomes" id="UP000623129"/>
    </source>
</evidence>
<dbReference type="PANTHER" id="PTHR11158">
    <property type="entry name" value="MSF1/PX19 RELATED"/>
    <property type="match status" value="1"/>
</dbReference>
<name>A0A833QBW3_9POAL</name>